<reference evidence="2" key="1">
    <citation type="journal article" date="2019" name="bioRxiv">
        <title>The Genome of the Zebra Mussel, Dreissena polymorpha: A Resource for Invasive Species Research.</title>
        <authorList>
            <person name="McCartney M.A."/>
            <person name="Auch B."/>
            <person name="Kono T."/>
            <person name="Mallez S."/>
            <person name="Zhang Y."/>
            <person name="Obille A."/>
            <person name="Becker A."/>
            <person name="Abrahante J.E."/>
            <person name="Garbe J."/>
            <person name="Badalamenti J.P."/>
            <person name="Herman A."/>
            <person name="Mangelson H."/>
            <person name="Liachko I."/>
            <person name="Sullivan S."/>
            <person name="Sone E.D."/>
            <person name="Koren S."/>
            <person name="Silverstein K.A.T."/>
            <person name="Beckman K.B."/>
            <person name="Gohl D.M."/>
        </authorList>
    </citation>
    <scope>NUCLEOTIDE SEQUENCE</scope>
    <source>
        <strain evidence="2">Duluth1</strain>
        <tissue evidence="2">Whole animal</tissue>
    </source>
</reference>
<sequence>MLTASECYTVANFQSEIAVGNFLYRKLWSTEKVTSAALSYGLQNEAKALKSYRESTNGERLQAIETGLWVNGKNPELACSPMGLNLGLDEANGTYCILEIKCPKMLEDKKISDFETLLSTTQFKTFCLEVVDGEIKIEAKTSLLLQIQMQMGLSL</sequence>
<evidence type="ECO:0000313" key="3">
    <source>
        <dbReference type="Proteomes" id="UP000828390"/>
    </source>
</evidence>
<dbReference type="InterPro" id="IPR051703">
    <property type="entry name" value="NF-kappa-B_Signaling_Reg"/>
</dbReference>
<dbReference type="PANTHER" id="PTHR46609">
    <property type="entry name" value="EXONUCLEASE, PHAGE-TYPE/RECB, C-TERMINAL DOMAIN-CONTAINING PROTEIN"/>
    <property type="match status" value="1"/>
</dbReference>
<dbReference type="Pfam" id="PF09588">
    <property type="entry name" value="YqaJ"/>
    <property type="match status" value="1"/>
</dbReference>
<comment type="caution">
    <text evidence="2">The sequence shown here is derived from an EMBL/GenBank/DDBJ whole genome shotgun (WGS) entry which is preliminary data.</text>
</comment>
<protein>
    <recommendedName>
        <fullName evidence="1">YqaJ viral recombinase domain-containing protein</fullName>
    </recommendedName>
</protein>
<feature type="domain" description="YqaJ viral recombinase" evidence="1">
    <location>
        <begin position="30"/>
        <end position="111"/>
    </location>
</feature>
<dbReference type="GO" id="GO:0006281">
    <property type="term" value="P:DNA repair"/>
    <property type="evidence" value="ECO:0007669"/>
    <property type="project" value="UniProtKB-ARBA"/>
</dbReference>
<dbReference type="InterPro" id="IPR011335">
    <property type="entry name" value="Restrct_endonuc-II-like"/>
</dbReference>
<dbReference type="AlphaFoldDB" id="A0A9D4NK33"/>
<dbReference type="InterPro" id="IPR019080">
    <property type="entry name" value="YqaJ_viral_recombinase"/>
</dbReference>
<dbReference type="Gene3D" id="3.90.320.10">
    <property type="match status" value="1"/>
</dbReference>
<dbReference type="SUPFAM" id="SSF52980">
    <property type="entry name" value="Restriction endonuclease-like"/>
    <property type="match status" value="1"/>
</dbReference>
<name>A0A9D4NK33_DREPO</name>
<reference evidence="2" key="2">
    <citation type="submission" date="2020-11" db="EMBL/GenBank/DDBJ databases">
        <authorList>
            <person name="McCartney M.A."/>
            <person name="Auch B."/>
            <person name="Kono T."/>
            <person name="Mallez S."/>
            <person name="Becker A."/>
            <person name="Gohl D.M."/>
            <person name="Silverstein K.A.T."/>
            <person name="Koren S."/>
            <person name="Bechman K.B."/>
            <person name="Herman A."/>
            <person name="Abrahante J.E."/>
            <person name="Garbe J."/>
        </authorList>
    </citation>
    <scope>NUCLEOTIDE SEQUENCE</scope>
    <source>
        <strain evidence="2">Duluth1</strain>
        <tissue evidence="2">Whole animal</tissue>
    </source>
</reference>
<gene>
    <name evidence="2" type="ORF">DPMN_020354</name>
</gene>
<evidence type="ECO:0000259" key="1">
    <source>
        <dbReference type="Pfam" id="PF09588"/>
    </source>
</evidence>
<evidence type="ECO:0000313" key="2">
    <source>
        <dbReference type="EMBL" id="KAH3896181.1"/>
    </source>
</evidence>
<accession>A0A9D4NK33</accession>
<proteinExistence type="predicted"/>
<dbReference type="EMBL" id="JAIWYP010000001">
    <property type="protein sequence ID" value="KAH3896181.1"/>
    <property type="molecule type" value="Genomic_DNA"/>
</dbReference>
<dbReference type="Proteomes" id="UP000828390">
    <property type="component" value="Unassembled WGS sequence"/>
</dbReference>
<keyword evidence="3" id="KW-1185">Reference proteome</keyword>
<organism evidence="2 3">
    <name type="scientific">Dreissena polymorpha</name>
    <name type="common">Zebra mussel</name>
    <name type="synonym">Mytilus polymorpha</name>
    <dbReference type="NCBI Taxonomy" id="45954"/>
    <lineage>
        <taxon>Eukaryota</taxon>
        <taxon>Metazoa</taxon>
        <taxon>Spiralia</taxon>
        <taxon>Lophotrochozoa</taxon>
        <taxon>Mollusca</taxon>
        <taxon>Bivalvia</taxon>
        <taxon>Autobranchia</taxon>
        <taxon>Heteroconchia</taxon>
        <taxon>Euheterodonta</taxon>
        <taxon>Imparidentia</taxon>
        <taxon>Neoheterodontei</taxon>
        <taxon>Myida</taxon>
        <taxon>Dreissenoidea</taxon>
        <taxon>Dreissenidae</taxon>
        <taxon>Dreissena</taxon>
    </lineage>
</organism>
<dbReference type="InterPro" id="IPR011604">
    <property type="entry name" value="PDDEXK-like_dom_sf"/>
</dbReference>
<dbReference type="PANTHER" id="PTHR46609:SF8">
    <property type="entry name" value="YQAJ VIRAL RECOMBINASE DOMAIN-CONTAINING PROTEIN"/>
    <property type="match status" value="1"/>
</dbReference>